<name>A0AAN9N2Q4_CANGL</name>
<evidence type="ECO:0000313" key="2">
    <source>
        <dbReference type="Proteomes" id="UP001367508"/>
    </source>
</evidence>
<proteinExistence type="predicted"/>
<dbReference type="PANTHER" id="PTHR36615:SF7">
    <property type="entry name" value="PROTEIN, PUTATIVE-RELATED"/>
    <property type="match status" value="1"/>
</dbReference>
<dbReference type="Proteomes" id="UP001367508">
    <property type="component" value="Unassembled WGS sequence"/>
</dbReference>
<comment type="caution">
    <text evidence="1">The sequence shown here is derived from an EMBL/GenBank/DDBJ whole genome shotgun (WGS) entry which is preliminary data.</text>
</comment>
<organism evidence="1 2">
    <name type="scientific">Canavalia gladiata</name>
    <name type="common">Sword bean</name>
    <name type="synonym">Dolichos gladiatus</name>
    <dbReference type="NCBI Taxonomy" id="3824"/>
    <lineage>
        <taxon>Eukaryota</taxon>
        <taxon>Viridiplantae</taxon>
        <taxon>Streptophyta</taxon>
        <taxon>Embryophyta</taxon>
        <taxon>Tracheophyta</taxon>
        <taxon>Spermatophyta</taxon>
        <taxon>Magnoliopsida</taxon>
        <taxon>eudicotyledons</taxon>
        <taxon>Gunneridae</taxon>
        <taxon>Pentapetalae</taxon>
        <taxon>rosids</taxon>
        <taxon>fabids</taxon>
        <taxon>Fabales</taxon>
        <taxon>Fabaceae</taxon>
        <taxon>Papilionoideae</taxon>
        <taxon>50 kb inversion clade</taxon>
        <taxon>NPAAA clade</taxon>
        <taxon>indigoferoid/millettioid clade</taxon>
        <taxon>Phaseoleae</taxon>
        <taxon>Canavalia</taxon>
    </lineage>
</organism>
<reference evidence="1 2" key="1">
    <citation type="submission" date="2024-01" db="EMBL/GenBank/DDBJ databases">
        <title>The genomes of 5 underutilized Papilionoideae crops provide insights into root nodulation and disease resistanc.</title>
        <authorList>
            <person name="Jiang F."/>
        </authorList>
    </citation>
    <scope>NUCLEOTIDE SEQUENCE [LARGE SCALE GENOMIC DNA]</scope>
    <source>
        <strain evidence="1">LVBAO_FW01</strain>
        <tissue evidence="1">Leaves</tissue>
    </source>
</reference>
<sequence>MGRMGFIICPPTATENGYRQCNFLREYDSNESNQSTLKVNGGARASVIFNGGRSIPRRCSGRPIPKRGQVKVGIVVGLANSFASIFSRPRARGCASPSHLSH</sequence>
<gene>
    <name evidence="1" type="ORF">VNO77_05048</name>
</gene>
<keyword evidence="2" id="KW-1185">Reference proteome</keyword>
<evidence type="ECO:0000313" key="1">
    <source>
        <dbReference type="EMBL" id="KAK7362923.1"/>
    </source>
</evidence>
<dbReference type="EMBL" id="JAYMYQ010000001">
    <property type="protein sequence ID" value="KAK7362923.1"/>
    <property type="molecule type" value="Genomic_DNA"/>
</dbReference>
<protein>
    <submittedName>
        <fullName evidence="1">Uncharacterized protein</fullName>
    </submittedName>
</protein>
<dbReference type="AlphaFoldDB" id="A0AAN9N2Q4"/>
<dbReference type="PANTHER" id="PTHR36615">
    <property type="entry name" value="PROTEIN, PUTATIVE-RELATED"/>
    <property type="match status" value="1"/>
</dbReference>
<accession>A0AAN9N2Q4</accession>